<accession>A0A438CY10</accession>
<feature type="chain" id="PRO_5019025302" evidence="8">
    <location>
        <begin position="25"/>
        <end position="219"/>
    </location>
</feature>
<dbReference type="PANTHER" id="PTHR45650">
    <property type="entry name" value="GDSL-LIKE LIPASE/ACYLHYDROLASE-RELATED"/>
    <property type="match status" value="1"/>
</dbReference>
<evidence type="ECO:0000256" key="8">
    <source>
        <dbReference type="SAM" id="SignalP"/>
    </source>
</evidence>
<feature type="signal peptide" evidence="8">
    <location>
        <begin position="1"/>
        <end position="24"/>
    </location>
</feature>
<name>A0A438CY10_VITVI</name>
<keyword evidence="6" id="KW-0442">Lipid degradation</keyword>
<evidence type="ECO:0000256" key="5">
    <source>
        <dbReference type="ARBA" id="ARBA00022801"/>
    </source>
</evidence>
<organism evidence="9 10">
    <name type="scientific">Vitis vinifera</name>
    <name type="common">Grape</name>
    <dbReference type="NCBI Taxonomy" id="29760"/>
    <lineage>
        <taxon>Eukaryota</taxon>
        <taxon>Viridiplantae</taxon>
        <taxon>Streptophyta</taxon>
        <taxon>Embryophyta</taxon>
        <taxon>Tracheophyta</taxon>
        <taxon>Spermatophyta</taxon>
        <taxon>Magnoliopsida</taxon>
        <taxon>eudicotyledons</taxon>
        <taxon>Gunneridae</taxon>
        <taxon>Pentapetalae</taxon>
        <taxon>rosids</taxon>
        <taxon>Vitales</taxon>
        <taxon>Vitaceae</taxon>
        <taxon>Viteae</taxon>
        <taxon>Vitis</taxon>
    </lineage>
</organism>
<dbReference type="EMBL" id="QGNW01001918">
    <property type="protein sequence ID" value="RVW28084.1"/>
    <property type="molecule type" value="Genomic_DNA"/>
</dbReference>
<comment type="subcellular location">
    <subcellularLocation>
        <location evidence="1">Secreted</location>
    </subcellularLocation>
</comment>
<dbReference type="OrthoDB" id="1187803at2759"/>
<evidence type="ECO:0000256" key="3">
    <source>
        <dbReference type="ARBA" id="ARBA00022525"/>
    </source>
</evidence>
<dbReference type="InterPro" id="IPR036514">
    <property type="entry name" value="SGNH_hydro_sf"/>
</dbReference>
<keyword evidence="4 8" id="KW-0732">Signal</keyword>
<dbReference type="GO" id="GO:0016788">
    <property type="term" value="F:hydrolase activity, acting on ester bonds"/>
    <property type="evidence" value="ECO:0007669"/>
    <property type="project" value="InterPro"/>
</dbReference>
<keyword evidence="5" id="KW-0378">Hydrolase</keyword>
<keyword evidence="7" id="KW-0443">Lipid metabolism</keyword>
<dbReference type="Gene3D" id="3.40.50.1110">
    <property type="entry name" value="SGNH hydrolase"/>
    <property type="match status" value="1"/>
</dbReference>
<evidence type="ECO:0000256" key="4">
    <source>
        <dbReference type="ARBA" id="ARBA00022729"/>
    </source>
</evidence>
<evidence type="ECO:0000256" key="6">
    <source>
        <dbReference type="ARBA" id="ARBA00022963"/>
    </source>
</evidence>
<evidence type="ECO:0000313" key="10">
    <source>
        <dbReference type="Proteomes" id="UP000288805"/>
    </source>
</evidence>
<comment type="similarity">
    <text evidence="2">Belongs to the 'GDSL' lipolytic enzyme family.</text>
</comment>
<dbReference type="GO" id="GO:0005576">
    <property type="term" value="C:extracellular region"/>
    <property type="evidence" value="ECO:0007669"/>
    <property type="project" value="UniProtKB-SubCell"/>
</dbReference>
<dbReference type="GO" id="GO:0016042">
    <property type="term" value="P:lipid catabolic process"/>
    <property type="evidence" value="ECO:0007669"/>
    <property type="project" value="UniProtKB-KW"/>
</dbReference>
<dbReference type="Proteomes" id="UP000288805">
    <property type="component" value="Unassembled WGS sequence"/>
</dbReference>
<gene>
    <name evidence="9" type="primary">GLIP7_4</name>
    <name evidence="9" type="ORF">CK203_105349</name>
</gene>
<proteinExistence type="inferred from homology"/>
<dbReference type="InterPro" id="IPR001087">
    <property type="entry name" value="GDSL"/>
</dbReference>
<dbReference type="AlphaFoldDB" id="A0A438CY10"/>
<comment type="caution">
    <text evidence="9">The sequence shown here is derived from an EMBL/GenBank/DDBJ whole genome shotgun (WGS) entry which is preliminary data.</text>
</comment>
<sequence length="219" mass="24254">MEENTFVSLFLSLVLLQLCIKSQSQLVPALHIFGDSAVDVGNSIYLNTSFRADFAPYGIDFVVGQTGRFSNGVSITDVLGTALGVDLAYPIVNGTNTINFLYNKNQAFNYAYGTAGILPETGEATGETLSLGQQVGLFKQTVEIYLPQQFKSSQEISRYISNSLFVVFTGSNDYIHNYLQPSQYNSSRQYNDEKFADLLVTEYGNQLSVSNSIRHLHHD</sequence>
<protein>
    <submittedName>
        <fullName evidence="9">GDSL esterase/lipase 7</fullName>
    </submittedName>
</protein>
<evidence type="ECO:0000256" key="1">
    <source>
        <dbReference type="ARBA" id="ARBA00004613"/>
    </source>
</evidence>
<evidence type="ECO:0000256" key="7">
    <source>
        <dbReference type="ARBA" id="ARBA00023098"/>
    </source>
</evidence>
<dbReference type="PANTHER" id="PTHR45650:SF43">
    <property type="entry name" value="GDSL ESTERASE_LIPASE 7-LIKE"/>
    <property type="match status" value="1"/>
</dbReference>
<evidence type="ECO:0000256" key="2">
    <source>
        <dbReference type="ARBA" id="ARBA00008668"/>
    </source>
</evidence>
<dbReference type="Pfam" id="PF00657">
    <property type="entry name" value="Lipase_GDSL"/>
    <property type="match status" value="1"/>
</dbReference>
<evidence type="ECO:0000313" key="9">
    <source>
        <dbReference type="EMBL" id="RVW28084.1"/>
    </source>
</evidence>
<dbReference type="InterPro" id="IPR051238">
    <property type="entry name" value="GDSL_esterase/lipase"/>
</dbReference>
<keyword evidence="3" id="KW-0964">Secreted</keyword>
<reference evidence="9 10" key="1">
    <citation type="journal article" date="2018" name="PLoS Genet.">
        <title>Population sequencing reveals clonal diversity and ancestral inbreeding in the grapevine cultivar Chardonnay.</title>
        <authorList>
            <person name="Roach M.J."/>
            <person name="Johnson D.L."/>
            <person name="Bohlmann J."/>
            <person name="van Vuuren H.J."/>
            <person name="Jones S.J."/>
            <person name="Pretorius I.S."/>
            <person name="Schmidt S.A."/>
            <person name="Borneman A.R."/>
        </authorList>
    </citation>
    <scope>NUCLEOTIDE SEQUENCE [LARGE SCALE GENOMIC DNA]</scope>
    <source>
        <strain evidence="10">cv. Chardonnay</strain>
        <tissue evidence="9">Leaf</tissue>
    </source>
</reference>